<protein>
    <submittedName>
        <fullName evidence="5">DNA-binding LacI/PurR family transcriptional regulator</fullName>
    </submittedName>
</protein>
<dbReference type="EMBL" id="JACHDE010000023">
    <property type="protein sequence ID" value="MBB5404834.1"/>
    <property type="molecule type" value="Genomic_DNA"/>
</dbReference>
<gene>
    <name evidence="5" type="ORF">HDG41_006930</name>
</gene>
<dbReference type="Gene3D" id="3.40.50.2300">
    <property type="match status" value="2"/>
</dbReference>
<dbReference type="PANTHER" id="PTHR30146:SF109">
    <property type="entry name" value="HTH-TYPE TRANSCRIPTIONAL REGULATOR GALS"/>
    <property type="match status" value="1"/>
</dbReference>
<reference evidence="5 6" key="1">
    <citation type="submission" date="2020-08" db="EMBL/GenBank/DDBJ databases">
        <title>Genomic Encyclopedia of Type Strains, Phase IV (KMG-V): Genome sequencing to study the core and pangenomes of soil and plant-associated prokaryotes.</title>
        <authorList>
            <person name="Whitman W."/>
        </authorList>
    </citation>
    <scope>NUCLEOTIDE SEQUENCE [LARGE SCALE GENOMIC DNA]</scope>
    <source>
        <strain evidence="5 6">JPY162</strain>
    </source>
</reference>
<dbReference type="Pfam" id="PF13377">
    <property type="entry name" value="Peripla_BP_3"/>
    <property type="match status" value="1"/>
</dbReference>
<dbReference type="GO" id="GO:0003700">
    <property type="term" value="F:DNA-binding transcription factor activity"/>
    <property type="evidence" value="ECO:0007669"/>
    <property type="project" value="TreeGrafter"/>
</dbReference>
<keyword evidence="3" id="KW-0804">Transcription</keyword>
<evidence type="ECO:0000256" key="2">
    <source>
        <dbReference type="ARBA" id="ARBA00023125"/>
    </source>
</evidence>
<accession>A0A7W8P4V9</accession>
<dbReference type="InterPro" id="IPR046335">
    <property type="entry name" value="LacI/GalR-like_sensor"/>
</dbReference>
<proteinExistence type="predicted"/>
<evidence type="ECO:0000259" key="4">
    <source>
        <dbReference type="Pfam" id="PF13377"/>
    </source>
</evidence>
<feature type="domain" description="Transcriptional regulator LacI/GalR-like sensor" evidence="4">
    <location>
        <begin position="1"/>
        <end position="52"/>
    </location>
</feature>
<keyword evidence="1" id="KW-0805">Transcription regulation</keyword>
<comment type="caution">
    <text evidence="5">The sequence shown here is derived from an EMBL/GenBank/DDBJ whole genome shotgun (WGS) entry which is preliminary data.</text>
</comment>
<keyword evidence="2 5" id="KW-0238">DNA-binding</keyword>
<evidence type="ECO:0000313" key="5">
    <source>
        <dbReference type="EMBL" id="MBB5404834.1"/>
    </source>
</evidence>
<evidence type="ECO:0000256" key="3">
    <source>
        <dbReference type="ARBA" id="ARBA00023163"/>
    </source>
</evidence>
<dbReference type="AlphaFoldDB" id="A0A7W8P4V9"/>
<sequence>MGVLREAEELGIAIPEQLSDTGFDGLAIAREARPPLTTVHVDTREIGTLARSIYSMRWMGERRNMRSSKELNSNDDLA</sequence>
<dbReference type="GO" id="GO:0000976">
    <property type="term" value="F:transcription cis-regulatory region binding"/>
    <property type="evidence" value="ECO:0007669"/>
    <property type="project" value="TreeGrafter"/>
</dbReference>
<dbReference type="PANTHER" id="PTHR30146">
    <property type="entry name" value="LACI-RELATED TRANSCRIPTIONAL REPRESSOR"/>
    <property type="match status" value="1"/>
</dbReference>
<dbReference type="SUPFAM" id="SSF53822">
    <property type="entry name" value="Periplasmic binding protein-like I"/>
    <property type="match status" value="1"/>
</dbReference>
<dbReference type="Proteomes" id="UP000592820">
    <property type="component" value="Unassembled WGS sequence"/>
</dbReference>
<evidence type="ECO:0000256" key="1">
    <source>
        <dbReference type="ARBA" id="ARBA00023015"/>
    </source>
</evidence>
<organism evidence="5 6">
    <name type="scientific">Paraburkholderia youngii</name>
    <dbReference type="NCBI Taxonomy" id="2782701"/>
    <lineage>
        <taxon>Bacteria</taxon>
        <taxon>Pseudomonadati</taxon>
        <taxon>Pseudomonadota</taxon>
        <taxon>Betaproteobacteria</taxon>
        <taxon>Burkholderiales</taxon>
        <taxon>Burkholderiaceae</taxon>
        <taxon>Paraburkholderia</taxon>
    </lineage>
</organism>
<evidence type="ECO:0000313" key="6">
    <source>
        <dbReference type="Proteomes" id="UP000592820"/>
    </source>
</evidence>
<name>A0A7W8P4V9_9BURK</name>
<dbReference type="InterPro" id="IPR028082">
    <property type="entry name" value="Peripla_BP_I"/>
</dbReference>